<dbReference type="Gene3D" id="1.10.390.10">
    <property type="entry name" value="Neutral Protease Domain 2"/>
    <property type="match status" value="1"/>
</dbReference>
<keyword evidence="6" id="KW-0378">Hydrolase</keyword>
<dbReference type="Gene3D" id="2.60.40.1730">
    <property type="entry name" value="tricorn interacting facor f3 domain"/>
    <property type="match status" value="2"/>
</dbReference>
<dbReference type="GO" id="GO:0043171">
    <property type="term" value="P:peptide catabolic process"/>
    <property type="evidence" value="ECO:0007669"/>
    <property type="project" value="TreeGrafter"/>
</dbReference>
<dbReference type="GO" id="GO:0070006">
    <property type="term" value="F:metalloaminopeptidase activity"/>
    <property type="evidence" value="ECO:0007669"/>
    <property type="project" value="TreeGrafter"/>
</dbReference>
<comment type="subcellular location">
    <subcellularLocation>
        <location evidence="2">Cell membrane</location>
        <topology evidence="2">Lipid-anchor</topology>
        <topology evidence="2">GPI-anchor</topology>
    </subcellularLocation>
</comment>
<dbReference type="InterPro" id="IPR014782">
    <property type="entry name" value="Peptidase_M1_dom"/>
</dbReference>
<comment type="similarity">
    <text evidence="3">Belongs to the peptidase M1 family.</text>
</comment>
<evidence type="ECO:0000256" key="2">
    <source>
        <dbReference type="ARBA" id="ARBA00004609"/>
    </source>
</evidence>
<organism evidence="10">
    <name type="scientific">Cyprideis torosa</name>
    <dbReference type="NCBI Taxonomy" id="163714"/>
    <lineage>
        <taxon>Eukaryota</taxon>
        <taxon>Metazoa</taxon>
        <taxon>Ecdysozoa</taxon>
        <taxon>Arthropoda</taxon>
        <taxon>Crustacea</taxon>
        <taxon>Oligostraca</taxon>
        <taxon>Ostracoda</taxon>
        <taxon>Podocopa</taxon>
        <taxon>Podocopida</taxon>
        <taxon>Cytherocopina</taxon>
        <taxon>Cytheroidea</taxon>
        <taxon>Cytherideidae</taxon>
        <taxon>Cyprideis</taxon>
    </lineage>
</organism>
<evidence type="ECO:0000256" key="8">
    <source>
        <dbReference type="ARBA" id="ARBA00023049"/>
    </source>
</evidence>
<dbReference type="EMBL" id="OB662105">
    <property type="protein sequence ID" value="CAD7229506.1"/>
    <property type="molecule type" value="Genomic_DNA"/>
</dbReference>
<feature type="domain" description="Peptidase M1 membrane alanine aminopeptidase" evidence="9">
    <location>
        <begin position="216"/>
        <end position="424"/>
    </location>
</feature>
<keyword evidence="7" id="KW-0862">Zinc</keyword>
<protein>
    <recommendedName>
        <fullName evidence="9">Peptidase M1 membrane alanine aminopeptidase domain-containing protein</fullName>
    </recommendedName>
</protein>
<dbReference type="InterPro" id="IPR027268">
    <property type="entry name" value="Peptidase_M4/M1_CTD_sf"/>
</dbReference>
<dbReference type="InterPro" id="IPR042097">
    <property type="entry name" value="Aminopeptidase_N-like_N_sf"/>
</dbReference>
<accession>A0A7R8WIP6</accession>
<proteinExistence type="inferred from homology"/>
<sequence length="492" mass="56809">MARFFLLFCAAVFLLNFFALDVHSEVPQYEKLPDQDIRPLAYDIKLLPWMDTKDWLLEGETKIIFSSENGASVLSFHFHHWPPLYFEIVFDDLDHNVTIQSVTFNDTTDQVKVQLGEELQAGGTYEMYVKYEFIMTEEPSGQGIFKREYQEFGETRENTPGWLWATYATTQLMSTYLVAIVIGKFSVLYEPSIVPVFAFALPSRIEEASVAVQSSAFILEYFGNTWLNFSYSFPEMSVVPIESHPFGAMENWGLVQFNPSLFYYLEGRDLIAQEKSVIRVVSHELAHQWFGNLVTMDWWSQLWLNEGAASFYQYFGADAYDPEGKWMDRRAVLGVQPGYYTDAFTTALPISQEVYDGSFEFAQGSIIYRKGCAIHTLLLNILGNAYFEGTTQYFKDYGYENTRNADFLNALQQAADEESLNLPTELSYIMEGYLYRSGVPLVRVTRSYEDLQESVYFRQERFLLDGDDDDGSRYFIPFRYITSGRSEESEIS</sequence>
<keyword evidence="5" id="KW-0479">Metal-binding</keyword>
<reference evidence="10" key="1">
    <citation type="submission" date="2020-11" db="EMBL/GenBank/DDBJ databases">
        <authorList>
            <person name="Tran Van P."/>
        </authorList>
    </citation>
    <scope>NUCLEOTIDE SEQUENCE</scope>
</reference>
<evidence type="ECO:0000259" key="9">
    <source>
        <dbReference type="Pfam" id="PF01433"/>
    </source>
</evidence>
<dbReference type="AlphaFoldDB" id="A0A7R8WIP6"/>
<dbReference type="InterPro" id="IPR001930">
    <property type="entry name" value="Peptidase_M1"/>
</dbReference>
<evidence type="ECO:0000256" key="5">
    <source>
        <dbReference type="ARBA" id="ARBA00022723"/>
    </source>
</evidence>
<gene>
    <name evidence="10" type="ORF">CTOB1V02_LOCUS7375</name>
</gene>
<evidence type="ECO:0000256" key="4">
    <source>
        <dbReference type="ARBA" id="ARBA00022670"/>
    </source>
</evidence>
<dbReference type="GO" id="GO:0006508">
    <property type="term" value="P:proteolysis"/>
    <property type="evidence" value="ECO:0007669"/>
    <property type="project" value="UniProtKB-KW"/>
</dbReference>
<evidence type="ECO:0000256" key="1">
    <source>
        <dbReference type="ARBA" id="ARBA00001947"/>
    </source>
</evidence>
<dbReference type="SUPFAM" id="SSF55486">
    <property type="entry name" value="Metalloproteases ('zincins'), catalytic domain"/>
    <property type="match status" value="1"/>
</dbReference>
<evidence type="ECO:0000256" key="7">
    <source>
        <dbReference type="ARBA" id="ARBA00022833"/>
    </source>
</evidence>
<dbReference type="GO" id="GO:0005737">
    <property type="term" value="C:cytoplasm"/>
    <property type="evidence" value="ECO:0007669"/>
    <property type="project" value="TreeGrafter"/>
</dbReference>
<dbReference type="PANTHER" id="PTHR11533:SF299">
    <property type="entry name" value="AMINOPEPTIDASE"/>
    <property type="match status" value="1"/>
</dbReference>
<dbReference type="Pfam" id="PF01433">
    <property type="entry name" value="Peptidase_M1"/>
    <property type="match status" value="1"/>
</dbReference>
<evidence type="ECO:0000256" key="3">
    <source>
        <dbReference type="ARBA" id="ARBA00010136"/>
    </source>
</evidence>
<dbReference type="GO" id="GO:0005886">
    <property type="term" value="C:plasma membrane"/>
    <property type="evidence" value="ECO:0007669"/>
    <property type="project" value="UniProtKB-SubCell"/>
</dbReference>
<keyword evidence="8" id="KW-0482">Metalloprotease</keyword>
<dbReference type="Gene3D" id="2.60.40.1910">
    <property type="match status" value="1"/>
</dbReference>
<dbReference type="OrthoDB" id="510539at2759"/>
<comment type="cofactor">
    <cofactor evidence="1">
        <name>Zn(2+)</name>
        <dbReference type="ChEBI" id="CHEBI:29105"/>
    </cofactor>
</comment>
<dbReference type="SUPFAM" id="SSF63737">
    <property type="entry name" value="Leukotriene A4 hydrolase N-terminal domain"/>
    <property type="match status" value="1"/>
</dbReference>
<keyword evidence="4" id="KW-0645">Protease</keyword>
<dbReference type="GO" id="GO:0042277">
    <property type="term" value="F:peptide binding"/>
    <property type="evidence" value="ECO:0007669"/>
    <property type="project" value="TreeGrafter"/>
</dbReference>
<dbReference type="InterPro" id="IPR050344">
    <property type="entry name" value="Peptidase_M1_aminopeptidases"/>
</dbReference>
<dbReference type="PANTHER" id="PTHR11533">
    <property type="entry name" value="PROTEASE M1 ZINC METALLOPROTEASE"/>
    <property type="match status" value="1"/>
</dbReference>
<name>A0A7R8WIP6_9CRUS</name>
<dbReference type="PRINTS" id="PR00756">
    <property type="entry name" value="ALADIPTASE"/>
</dbReference>
<dbReference type="GO" id="GO:0005615">
    <property type="term" value="C:extracellular space"/>
    <property type="evidence" value="ECO:0007669"/>
    <property type="project" value="TreeGrafter"/>
</dbReference>
<dbReference type="GO" id="GO:0008270">
    <property type="term" value="F:zinc ion binding"/>
    <property type="evidence" value="ECO:0007669"/>
    <property type="project" value="InterPro"/>
</dbReference>
<evidence type="ECO:0000313" key="10">
    <source>
        <dbReference type="EMBL" id="CAD7229506.1"/>
    </source>
</evidence>
<evidence type="ECO:0000256" key="6">
    <source>
        <dbReference type="ARBA" id="ARBA00022801"/>
    </source>
</evidence>